<dbReference type="EMBL" id="JABXXO010000010">
    <property type="protein sequence ID" value="KAF7767906.1"/>
    <property type="molecule type" value="Genomic_DNA"/>
</dbReference>
<reference evidence="4 5" key="1">
    <citation type="journal article" name="Sci. Rep.">
        <title>Telomere-to-telomere assembled and centromere annotated genomes of the two main subspecies of the button mushroom Agaricus bisporus reveal especially polymorphic chromosome ends.</title>
        <authorList>
            <person name="Sonnenberg A.S.M."/>
            <person name="Sedaghat-Telgerd N."/>
            <person name="Lavrijssen B."/>
            <person name="Ohm R.A."/>
            <person name="Hendrickx P.M."/>
            <person name="Scholtmeijer K."/>
            <person name="Baars J.J.P."/>
            <person name="van Peer A."/>
        </authorList>
    </citation>
    <scope>NUCLEOTIDE SEQUENCE [LARGE SCALE GENOMIC DNA]</scope>
    <source>
        <strain evidence="4 5">H119_p4</strain>
    </source>
</reference>
<dbReference type="PROSITE" id="PS51011">
    <property type="entry name" value="ARID"/>
    <property type="match status" value="1"/>
</dbReference>
<feature type="domain" description="ARID" evidence="3">
    <location>
        <begin position="12"/>
        <end position="152"/>
    </location>
</feature>
<name>A0A8H7C6P5_AGABI</name>
<feature type="region of interest" description="Disordered" evidence="2">
    <location>
        <begin position="829"/>
        <end position="861"/>
    </location>
</feature>
<evidence type="ECO:0000313" key="4">
    <source>
        <dbReference type="EMBL" id="KAF7767906.1"/>
    </source>
</evidence>
<organism evidence="4 5">
    <name type="scientific">Agaricus bisporus var. burnettii</name>
    <dbReference type="NCBI Taxonomy" id="192524"/>
    <lineage>
        <taxon>Eukaryota</taxon>
        <taxon>Fungi</taxon>
        <taxon>Dikarya</taxon>
        <taxon>Basidiomycota</taxon>
        <taxon>Agaricomycotina</taxon>
        <taxon>Agaricomycetes</taxon>
        <taxon>Agaricomycetidae</taxon>
        <taxon>Agaricales</taxon>
        <taxon>Agaricineae</taxon>
        <taxon>Agaricaceae</taxon>
        <taxon>Agaricus</taxon>
    </lineage>
</organism>
<feature type="compositionally biased region" description="Basic and acidic residues" evidence="2">
    <location>
        <begin position="264"/>
        <end position="276"/>
    </location>
</feature>
<dbReference type="PANTHER" id="PTHR48125:SF12">
    <property type="entry name" value="AT HOOK TRANSCRIPTION FACTOR FAMILY-RELATED"/>
    <property type="match status" value="1"/>
</dbReference>
<protein>
    <submittedName>
        <fullName evidence="4">Transcriptional regulator family: AT-rich interaction region</fullName>
    </submittedName>
</protein>
<dbReference type="Pfam" id="PF01388">
    <property type="entry name" value="ARID"/>
    <property type="match status" value="1"/>
</dbReference>
<comment type="caution">
    <text evidence="4">The sequence shown here is derived from an EMBL/GenBank/DDBJ whole genome shotgun (WGS) entry which is preliminary data.</text>
</comment>
<dbReference type="PANTHER" id="PTHR48125">
    <property type="entry name" value="LP07818P1"/>
    <property type="match status" value="1"/>
</dbReference>
<dbReference type="SMART" id="SM00501">
    <property type="entry name" value="BRIGHT"/>
    <property type="match status" value="1"/>
</dbReference>
<gene>
    <name evidence="4" type="ORF">Agabi119p4_7149</name>
</gene>
<sequence length="880" mass="98349">MPPSGPGTIYPFADKCHFDNTYRAICAHKNISLDLSRLVVHGTSLDLHQLHLLVFKSGGEFKVNEKDLWGDVALEMGFNDPFSPTSLNHSPSPSPSSSAAALPLSTPTPTTATTTTTIPSPLETTEHSTTTISQHLSRVYKLYLTFFDQAIQENIAQNRARAQAEMKATAAQAAKVQANAQATAQATAQAQLTHTLIPHGIPLTQFLTQYVGLQQTYVDTISAQEQSLLLEWTQMNEGELRSKMKVTESVVGVVGKVRDKLKEMREGTSTGVRERPGFTTSVTVGIVLPGSKPNPPPPPPPPSAPPIGPVPPIPEPSPVPPLPTMSSSSQAGVKFISSGLKGEPLPPPEPKMGSKSSFEVVYRLLQECKITEASLDNSMDSIIVPAEKLPEHHALLDKVSQACAEIDTKLAMIHDVLQQENYIKRMIIIASQIVYQKSLLTKEDWERRYVLSVDMLKSMLAEIQYLVGLYNQKIRGLMDAFQSTVSQLGHDAAVQQLPAWVQVQLQQQAREAAMQPPPPLNYTPEEYAAMAPEERQQARQMQRAQEAEAEIVKFKEGYRKEGPEEMIRWIENRCRPLKNLFEEYLEQRKVLEDRLREREREREEEEEEKRYSAMGRRRWSLREEDAALRDAAIAGGMSKLPLTKRTKGGGTTATTTATKSEWSIDGALGLPFTEEEHAAAVLFVQCATQEFGALPATAQMLSWDTDLTVEEQKEYHRLHDKGYRQYQEYGPKTALLHLLMGQDSTTKRFIVIGYVLSYQQHVFATGTKRYILTLDQLEEWVEDYADIIEEFIERKNAMHREQVESHMRSIGRILDLSGVDIGALAGTGARKNRSKNNKKKKKKKFGGGGGEEVGEEEEEERMADVLVGVVDFLEMYRSRI</sequence>
<proteinExistence type="predicted"/>
<feature type="compositionally biased region" description="Acidic residues" evidence="2">
    <location>
        <begin position="852"/>
        <end position="861"/>
    </location>
</feature>
<evidence type="ECO:0000259" key="3">
    <source>
        <dbReference type="PROSITE" id="PS51011"/>
    </source>
</evidence>
<evidence type="ECO:0000256" key="2">
    <source>
        <dbReference type="SAM" id="MobiDB-lite"/>
    </source>
</evidence>
<keyword evidence="1" id="KW-0175">Coiled coil</keyword>
<evidence type="ECO:0000256" key="1">
    <source>
        <dbReference type="SAM" id="Coils"/>
    </source>
</evidence>
<dbReference type="InterPro" id="IPR036431">
    <property type="entry name" value="ARID_dom_sf"/>
</dbReference>
<dbReference type="InterPro" id="IPR001606">
    <property type="entry name" value="ARID_dom"/>
</dbReference>
<dbReference type="SUPFAM" id="SSF46774">
    <property type="entry name" value="ARID-like"/>
    <property type="match status" value="1"/>
</dbReference>
<accession>A0A8H7C6P5</accession>
<dbReference type="Gene3D" id="1.10.150.60">
    <property type="entry name" value="ARID DNA-binding domain"/>
    <property type="match status" value="1"/>
</dbReference>
<feature type="compositionally biased region" description="Pro residues" evidence="2">
    <location>
        <begin position="292"/>
        <end position="323"/>
    </location>
</feature>
<dbReference type="GO" id="GO:0003677">
    <property type="term" value="F:DNA binding"/>
    <property type="evidence" value="ECO:0007669"/>
    <property type="project" value="InterPro"/>
</dbReference>
<evidence type="ECO:0000313" key="5">
    <source>
        <dbReference type="Proteomes" id="UP000629468"/>
    </source>
</evidence>
<feature type="region of interest" description="Disordered" evidence="2">
    <location>
        <begin position="84"/>
        <end position="129"/>
    </location>
</feature>
<feature type="coiled-coil region" evidence="1">
    <location>
        <begin position="581"/>
        <end position="608"/>
    </location>
</feature>
<dbReference type="Proteomes" id="UP000629468">
    <property type="component" value="Unassembled WGS sequence"/>
</dbReference>
<feature type="compositionally biased region" description="Basic residues" evidence="2">
    <location>
        <begin position="830"/>
        <end position="845"/>
    </location>
</feature>
<dbReference type="CDD" id="cd16100">
    <property type="entry name" value="ARID"/>
    <property type="match status" value="1"/>
</dbReference>
<feature type="compositionally biased region" description="Low complexity" evidence="2">
    <location>
        <begin position="84"/>
        <end position="123"/>
    </location>
</feature>
<feature type="region of interest" description="Disordered" evidence="2">
    <location>
        <begin position="264"/>
        <end position="330"/>
    </location>
</feature>
<dbReference type="AlphaFoldDB" id="A0A8H7C6P5"/>